<evidence type="ECO:0000313" key="5">
    <source>
        <dbReference type="EMBL" id="PSB04051.1"/>
    </source>
</evidence>
<evidence type="ECO:0000313" key="6">
    <source>
        <dbReference type="Proteomes" id="UP000238762"/>
    </source>
</evidence>
<evidence type="ECO:0000256" key="1">
    <source>
        <dbReference type="ARBA" id="ARBA00022737"/>
    </source>
</evidence>
<keyword evidence="1" id="KW-0677">Repeat</keyword>
<dbReference type="RefSeq" id="WP_106287710.1">
    <property type="nucleotide sequence ID" value="NZ_CAWNTC010000220.1"/>
</dbReference>
<feature type="repeat" description="TPR" evidence="3">
    <location>
        <begin position="160"/>
        <end position="193"/>
    </location>
</feature>
<feature type="chain" id="PRO_5015773626" description="Tetratricopeptide repeat protein" evidence="4">
    <location>
        <begin position="24"/>
        <end position="289"/>
    </location>
</feature>
<organism evidence="5 6">
    <name type="scientific">Merismopedia glauca CCAP 1448/3</name>
    <dbReference type="NCBI Taxonomy" id="1296344"/>
    <lineage>
        <taxon>Bacteria</taxon>
        <taxon>Bacillati</taxon>
        <taxon>Cyanobacteriota</taxon>
        <taxon>Cyanophyceae</taxon>
        <taxon>Synechococcales</taxon>
        <taxon>Merismopediaceae</taxon>
        <taxon>Merismopedia</taxon>
    </lineage>
</organism>
<dbReference type="Gene3D" id="1.25.40.10">
    <property type="entry name" value="Tetratricopeptide repeat domain"/>
    <property type="match status" value="2"/>
</dbReference>
<keyword evidence="6" id="KW-1185">Reference proteome</keyword>
<dbReference type="Proteomes" id="UP000238762">
    <property type="component" value="Unassembled WGS sequence"/>
</dbReference>
<proteinExistence type="predicted"/>
<evidence type="ECO:0000256" key="4">
    <source>
        <dbReference type="SAM" id="SignalP"/>
    </source>
</evidence>
<reference evidence="5 6" key="2">
    <citation type="submission" date="2018-03" db="EMBL/GenBank/DDBJ databases">
        <title>The ancient ancestry and fast evolution of plastids.</title>
        <authorList>
            <person name="Moore K.R."/>
            <person name="Magnabosco C."/>
            <person name="Momper L."/>
            <person name="Gold D.A."/>
            <person name="Bosak T."/>
            <person name="Fournier G.P."/>
        </authorList>
    </citation>
    <scope>NUCLEOTIDE SEQUENCE [LARGE SCALE GENOMIC DNA]</scope>
    <source>
        <strain evidence="5 6">CCAP 1448/3</strain>
    </source>
</reference>
<reference evidence="5 6" key="1">
    <citation type="submission" date="2018-02" db="EMBL/GenBank/DDBJ databases">
        <authorList>
            <person name="Cohen D.B."/>
            <person name="Kent A.D."/>
        </authorList>
    </citation>
    <scope>NUCLEOTIDE SEQUENCE [LARGE SCALE GENOMIC DNA]</scope>
    <source>
        <strain evidence="5 6">CCAP 1448/3</strain>
    </source>
</reference>
<dbReference type="OrthoDB" id="5508521at2"/>
<dbReference type="InterPro" id="IPR050498">
    <property type="entry name" value="Ycf3"/>
</dbReference>
<dbReference type="PANTHER" id="PTHR44858:SF1">
    <property type="entry name" value="UDP-N-ACETYLGLUCOSAMINE--PEPTIDE N-ACETYLGLUCOSAMINYLTRANSFERASE SPINDLY-RELATED"/>
    <property type="match status" value="1"/>
</dbReference>
<dbReference type="PROSITE" id="PS50005">
    <property type="entry name" value="TPR"/>
    <property type="match status" value="3"/>
</dbReference>
<protein>
    <recommendedName>
        <fullName evidence="7">Tetratricopeptide repeat protein</fullName>
    </recommendedName>
</protein>
<accession>A0A2T1C718</accession>
<evidence type="ECO:0008006" key="7">
    <source>
        <dbReference type="Google" id="ProtNLM"/>
    </source>
</evidence>
<dbReference type="Pfam" id="PF00515">
    <property type="entry name" value="TPR_1"/>
    <property type="match status" value="1"/>
</dbReference>
<dbReference type="SUPFAM" id="SSF48452">
    <property type="entry name" value="TPR-like"/>
    <property type="match status" value="1"/>
</dbReference>
<evidence type="ECO:0000256" key="3">
    <source>
        <dbReference type="PROSITE-ProRule" id="PRU00339"/>
    </source>
</evidence>
<evidence type="ECO:0000256" key="2">
    <source>
        <dbReference type="ARBA" id="ARBA00022803"/>
    </source>
</evidence>
<feature type="repeat" description="TPR" evidence="3">
    <location>
        <begin position="194"/>
        <end position="227"/>
    </location>
</feature>
<dbReference type="AlphaFoldDB" id="A0A2T1C718"/>
<feature type="repeat" description="TPR" evidence="3">
    <location>
        <begin position="121"/>
        <end position="154"/>
    </location>
</feature>
<name>A0A2T1C718_9CYAN</name>
<sequence>MNYIKLLLLFVLCWCLQFTSARAETINNNSSLHNLLQSGIAQIEQGDLEQAQHTLTEIIDRHPELSHVSTNYNLYDKRSNEIVNSIQLAYLHRGLAAYRLGKYQLALADFDVAQKIYPWQVEPYYNMGLAWSGQREYEEAIAQYNLALTQVSSQDETKIADIYNDRGLAYLNLHNFAAAISDFNLGLRYQGNNSWLYYNRGCACHRYGDYAQAINSFSQALAVNPNQSEAYINRGLIHYHLGHIEIAFADLNAGAKSFYSQGKMVDFEKVMELIKQMHSKISDLPSLAV</sequence>
<feature type="signal peptide" evidence="4">
    <location>
        <begin position="1"/>
        <end position="23"/>
    </location>
</feature>
<gene>
    <name evidence="5" type="ORF">C7B64_05835</name>
</gene>
<keyword evidence="4" id="KW-0732">Signal</keyword>
<dbReference type="InterPro" id="IPR011990">
    <property type="entry name" value="TPR-like_helical_dom_sf"/>
</dbReference>
<dbReference type="InterPro" id="IPR019734">
    <property type="entry name" value="TPR_rpt"/>
</dbReference>
<dbReference type="EMBL" id="PVWJ01000019">
    <property type="protein sequence ID" value="PSB04051.1"/>
    <property type="molecule type" value="Genomic_DNA"/>
</dbReference>
<dbReference type="SMART" id="SM00028">
    <property type="entry name" value="TPR"/>
    <property type="match status" value="5"/>
</dbReference>
<dbReference type="Pfam" id="PF13432">
    <property type="entry name" value="TPR_16"/>
    <property type="match status" value="1"/>
</dbReference>
<comment type="caution">
    <text evidence="5">The sequence shown here is derived from an EMBL/GenBank/DDBJ whole genome shotgun (WGS) entry which is preliminary data.</text>
</comment>
<dbReference type="Pfam" id="PF13181">
    <property type="entry name" value="TPR_8"/>
    <property type="match status" value="1"/>
</dbReference>
<dbReference type="Pfam" id="PF13174">
    <property type="entry name" value="TPR_6"/>
    <property type="match status" value="1"/>
</dbReference>
<keyword evidence="2 3" id="KW-0802">TPR repeat</keyword>
<dbReference type="PANTHER" id="PTHR44858">
    <property type="entry name" value="TETRATRICOPEPTIDE REPEAT PROTEIN 6"/>
    <property type="match status" value="1"/>
</dbReference>